<dbReference type="SUPFAM" id="SSF88874">
    <property type="entry name" value="Receptor-binding domain of short tail fibre protein gp12"/>
    <property type="match status" value="1"/>
</dbReference>
<reference evidence="3 4" key="1">
    <citation type="submission" date="2022-09" db="EMBL/GenBank/DDBJ databases">
        <title>Intensive care unit water sources are persistently colonized with multi-drug resistant bacteria and are the site of extensive horizontal gene transfer of antibiotic resistance genes.</title>
        <authorList>
            <person name="Diorio-Toth L."/>
        </authorList>
    </citation>
    <scope>NUCLEOTIDE SEQUENCE [LARGE SCALE GENOMIC DNA]</scope>
    <source>
        <strain evidence="3 4">GD03901</strain>
    </source>
</reference>
<evidence type="ECO:0000256" key="1">
    <source>
        <dbReference type="SAM" id="MobiDB-lite"/>
    </source>
</evidence>
<feature type="compositionally biased region" description="Low complexity" evidence="1">
    <location>
        <begin position="210"/>
        <end position="221"/>
    </location>
</feature>
<sequence length="290" mass="31786">MAREPFNTRWAQGVETQDNDNTFKTPDAARQNTGWEGGQDKDAPRAGQENWWHNRVDSALQDLERKGVMQYHPQAIYSVGAPCYTPEDGLFYESVADNNAGNPPASSPTYWRLVGSSLYSSFPVGCYMDVSHNGSPDPGWLKSVGSVLLIAAYPKLYAKIGKRYNTGGESSLEFRIPDWRGLFPRCLDDGRGIDPGRALDGVLQPSQNLSHSHTGSASSSGQHNHTMTFMLDRTVTTPGNAVYGDENYYGTETKNTNTAGLHSHTISIGSSGGTEARSTNGAQVRWIRYL</sequence>
<dbReference type="Gene3D" id="3.90.1340.10">
    <property type="entry name" value="Phage tail collar domain"/>
    <property type="match status" value="1"/>
</dbReference>
<organism evidence="3 4">
    <name type="scientific">Pseudomonas juntendi</name>
    <dbReference type="NCBI Taxonomy" id="2666183"/>
    <lineage>
        <taxon>Bacteria</taxon>
        <taxon>Pseudomonadati</taxon>
        <taxon>Pseudomonadota</taxon>
        <taxon>Gammaproteobacteria</taxon>
        <taxon>Pseudomonadales</taxon>
        <taxon>Pseudomonadaceae</taxon>
        <taxon>Pseudomonas</taxon>
    </lineage>
</organism>
<dbReference type="EMBL" id="JAOCBV010000001">
    <property type="protein sequence ID" value="MDH0758001.1"/>
    <property type="molecule type" value="Genomic_DNA"/>
</dbReference>
<dbReference type="RefSeq" id="WP_167340326.1">
    <property type="nucleotide sequence ID" value="NZ_JAOCBV010000001.1"/>
</dbReference>
<dbReference type="InterPro" id="IPR011083">
    <property type="entry name" value="Phage_tail_collar_dom"/>
</dbReference>
<evidence type="ECO:0000313" key="3">
    <source>
        <dbReference type="EMBL" id="MDH0758001.1"/>
    </source>
</evidence>
<evidence type="ECO:0000259" key="2">
    <source>
        <dbReference type="Pfam" id="PF07484"/>
    </source>
</evidence>
<evidence type="ECO:0000313" key="4">
    <source>
        <dbReference type="Proteomes" id="UP001160152"/>
    </source>
</evidence>
<feature type="domain" description="Phage tail collar" evidence="2">
    <location>
        <begin position="137"/>
        <end position="184"/>
    </location>
</feature>
<protein>
    <submittedName>
        <fullName evidence="3">Tail fiber protein</fullName>
    </submittedName>
</protein>
<gene>
    <name evidence="3" type="ORF">N5C70_14970</name>
</gene>
<dbReference type="Proteomes" id="UP001160152">
    <property type="component" value="Unassembled WGS sequence"/>
</dbReference>
<feature type="compositionally biased region" description="Polar residues" evidence="1">
    <location>
        <begin position="14"/>
        <end position="34"/>
    </location>
</feature>
<comment type="caution">
    <text evidence="3">The sequence shown here is derived from an EMBL/GenBank/DDBJ whole genome shotgun (WGS) entry which is preliminary data.</text>
</comment>
<dbReference type="Pfam" id="PF07484">
    <property type="entry name" value="Collar"/>
    <property type="match status" value="1"/>
</dbReference>
<dbReference type="InterPro" id="IPR037053">
    <property type="entry name" value="Phage_tail_collar_dom_sf"/>
</dbReference>
<name>A0ABD4YET9_9PSED</name>
<dbReference type="AlphaFoldDB" id="A0ABD4YET9"/>
<accession>A0ABD4YET9</accession>
<feature type="region of interest" description="Disordered" evidence="1">
    <location>
        <begin position="204"/>
        <end position="224"/>
    </location>
</feature>
<feature type="region of interest" description="Disordered" evidence="1">
    <location>
        <begin position="1"/>
        <end position="50"/>
    </location>
</feature>
<proteinExistence type="predicted"/>